<comment type="caution">
    <text evidence="2">The sequence shown here is derived from an EMBL/GenBank/DDBJ whole genome shotgun (WGS) entry which is preliminary data.</text>
</comment>
<dbReference type="InterPro" id="IPR003593">
    <property type="entry name" value="AAA+_ATPase"/>
</dbReference>
<accession>A0A318J669</accession>
<dbReference type="RefSeq" id="WP_059285410.1">
    <property type="nucleotide sequence ID" value="NZ_LNQU01000025.1"/>
</dbReference>
<dbReference type="Pfam" id="PF05621">
    <property type="entry name" value="TniB"/>
    <property type="match status" value="1"/>
</dbReference>
<proteinExistence type="predicted"/>
<evidence type="ECO:0000313" key="2">
    <source>
        <dbReference type="EMBL" id="PXX42959.1"/>
    </source>
</evidence>
<dbReference type="SUPFAM" id="SSF52540">
    <property type="entry name" value="P-loop containing nucleoside triphosphate hydrolases"/>
    <property type="match status" value="1"/>
</dbReference>
<dbReference type="AlphaFoldDB" id="A0A318J669"/>
<dbReference type="OrthoDB" id="8581376at2"/>
<organism evidence="2 3">
    <name type="scientific">Aquitalea magnusonii</name>
    <dbReference type="NCBI Taxonomy" id="332411"/>
    <lineage>
        <taxon>Bacteria</taxon>
        <taxon>Pseudomonadati</taxon>
        <taxon>Pseudomonadota</taxon>
        <taxon>Betaproteobacteria</taxon>
        <taxon>Neisseriales</taxon>
        <taxon>Chromobacteriaceae</taxon>
        <taxon>Aquitalea</taxon>
    </lineage>
</organism>
<feature type="domain" description="AAA+ ATPase" evidence="1">
    <location>
        <begin position="51"/>
        <end position="208"/>
    </location>
</feature>
<reference evidence="2 3" key="1">
    <citation type="submission" date="2018-05" db="EMBL/GenBank/DDBJ databases">
        <title>Genomic Encyclopedia of Type Strains, Phase IV (KMG-IV): sequencing the most valuable type-strain genomes for metagenomic binning, comparative biology and taxonomic classification.</title>
        <authorList>
            <person name="Goeker M."/>
        </authorList>
    </citation>
    <scope>NUCLEOTIDE SEQUENCE [LARGE SCALE GENOMIC DNA]</scope>
    <source>
        <strain evidence="2 3">DSM 25134</strain>
    </source>
</reference>
<keyword evidence="3" id="KW-1185">Reference proteome</keyword>
<evidence type="ECO:0000259" key="1">
    <source>
        <dbReference type="SMART" id="SM00382"/>
    </source>
</evidence>
<name>A0A318J669_9NEIS</name>
<dbReference type="SMART" id="SM00382">
    <property type="entry name" value="AAA"/>
    <property type="match status" value="1"/>
</dbReference>
<protein>
    <submittedName>
        <fullName evidence="2">TniB protein</fullName>
    </submittedName>
</protein>
<evidence type="ECO:0000313" key="3">
    <source>
        <dbReference type="Proteomes" id="UP000248395"/>
    </source>
</evidence>
<sequence>MTPLTTNMIADTSDVYDAIKAIEKQRLLFPAFEEAYRRIIRIHKMALAGNRPRHLMILGPSGAGKSSVLEEYVRYFPVIEESEFRRIPVLLVEIKSSPTVRSVAEDILKAMGVPMAYRGSVNEKTDRVISSLQKLKVELLMLDEVQHLLGANKRSFGSNNETEWLKTLLNQIEIPVVLAGLPYGQALLSTNEQLRRRLDGVHHLTPFSVEDEDSAANFAGVISWFDSEIHGGTPIGLHEGDMLYRLFYATNGLIGYLSKLLIGAMEIRLEHGKKAVENWMLEESFRQNLWAEGVGALNPFHKKFVRRQLNKVNELFATTAFSAIAASAT</sequence>
<dbReference type="InterPro" id="IPR027417">
    <property type="entry name" value="P-loop_NTPase"/>
</dbReference>
<dbReference type="InterPro" id="IPR008868">
    <property type="entry name" value="TniB"/>
</dbReference>
<dbReference type="Proteomes" id="UP000248395">
    <property type="component" value="Unassembled WGS sequence"/>
</dbReference>
<gene>
    <name evidence="2" type="ORF">DFR38_11669</name>
</gene>
<dbReference type="EMBL" id="QJKC01000016">
    <property type="protein sequence ID" value="PXX42959.1"/>
    <property type="molecule type" value="Genomic_DNA"/>
</dbReference>
<dbReference type="Gene3D" id="3.40.50.300">
    <property type="entry name" value="P-loop containing nucleotide triphosphate hydrolases"/>
    <property type="match status" value="1"/>
</dbReference>